<dbReference type="InterPro" id="IPR003938">
    <property type="entry name" value="K_chnl_volt-dep_EAG/ELK/ERG"/>
</dbReference>
<evidence type="ECO:0000259" key="3">
    <source>
        <dbReference type="PROSITE" id="PS50042"/>
    </source>
</evidence>
<evidence type="ECO:0000313" key="5">
    <source>
        <dbReference type="RefSeq" id="XP_015174877.1"/>
    </source>
</evidence>
<dbReference type="Gene3D" id="1.10.287.630">
    <property type="entry name" value="Helix hairpin bin"/>
    <property type="match status" value="1"/>
</dbReference>
<organism evidence="4 5">
    <name type="scientific">Polistes dominula</name>
    <name type="common">European paper wasp</name>
    <name type="synonym">Vespa dominula</name>
    <dbReference type="NCBI Taxonomy" id="743375"/>
    <lineage>
        <taxon>Eukaryota</taxon>
        <taxon>Metazoa</taxon>
        <taxon>Ecdysozoa</taxon>
        <taxon>Arthropoda</taxon>
        <taxon>Hexapoda</taxon>
        <taxon>Insecta</taxon>
        <taxon>Pterygota</taxon>
        <taxon>Neoptera</taxon>
        <taxon>Endopterygota</taxon>
        <taxon>Hymenoptera</taxon>
        <taxon>Apocrita</taxon>
        <taxon>Aculeata</taxon>
        <taxon>Vespoidea</taxon>
        <taxon>Vespidae</taxon>
        <taxon>Polistinae</taxon>
        <taxon>Polistini</taxon>
        <taxon>Polistes</taxon>
    </lineage>
</organism>
<accession>A0ABM1I3U0</accession>
<keyword evidence="1" id="KW-0407">Ion channel</keyword>
<dbReference type="Gene3D" id="1.10.287.70">
    <property type="match status" value="1"/>
</dbReference>
<dbReference type="RefSeq" id="XP_015174877.1">
    <property type="nucleotide sequence ID" value="XM_015319391.1"/>
</dbReference>
<keyword evidence="1" id="KW-0813">Transport</keyword>
<dbReference type="Proteomes" id="UP000694924">
    <property type="component" value="Unplaced"/>
</dbReference>
<evidence type="ECO:0000256" key="2">
    <source>
        <dbReference type="SAM" id="Phobius"/>
    </source>
</evidence>
<dbReference type="InterPro" id="IPR000595">
    <property type="entry name" value="cNMP-bd_dom"/>
</dbReference>
<keyword evidence="4" id="KW-1185">Reference proteome</keyword>
<dbReference type="SUPFAM" id="SSF81324">
    <property type="entry name" value="Voltage-gated potassium channels"/>
    <property type="match status" value="1"/>
</dbReference>
<gene>
    <name evidence="5" type="primary">LOC107065556</name>
</gene>
<proteinExistence type="predicted"/>
<dbReference type="InterPro" id="IPR014710">
    <property type="entry name" value="RmlC-like_jellyroll"/>
</dbReference>
<evidence type="ECO:0000256" key="1">
    <source>
        <dbReference type="ARBA" id="ARBA00023303"/>
    </source>
</evidence>
<dbReference type="CDD" id="cd00038">
    <property type="entry name" value="CAP_ED"/>
    <property type="match status" value="1"/>
</dbReference>
<dbReference type="SMART" id="SM00100">
    <property type="entry name" value="cNMP"/>
    <property type="match status" value="1"/>
</dbReference>
<dbReference type="PANTHER" id="PTHR45689:SF14">
    <property type="entry name" value="CYCLIC NUCLEOTIDE-GATED CATION CHANNEL SUBUNIT A-LIKE PROTEIN"/>
    <property type="match status" value="1"/>
</dbReference>
<dbReference type="PROSITE" id="PS50042">
    <property type="entry name" value="CNMP_BINDING_3"/>
    <property type="match status" value="1"/>
</dbReference>
<dbReference type="GeneID" id="107065556"/>
<name>A0ABM1I3U0_POLDO</name>
<feature type="transmembrane region" description="Helical" evidence="2">
    <location>
        <begin position="206"/>
        <end position="224"/>
    </location>
</feature>
<keyword evidence="2" id="KW-0472">Membrane</keyword>
<protein>
    <submittedName>
        <fullName evidence="5">Potassium/sodium hyperpolarization-activated cyclic nucleotide-gated channel 1-like</fullName>
    </submittedName>
</protein>
<keyword evidence="2" id="KW-0812">Transmembrane</keyword>
<dbReference type="PANTHER" id="PTHR45689">
    <property type="entry name" value="I[[H]] CHANNEL, ISOFORM E"/>
    <property type="match status" value="1"/>
</dbReference>
<dbReference type="PRINTS" id="PR01463">
    <property type="entry name" value="EAGCHANLFMLY"/>
</dbReference>
<keyword evidence="1" id="KW-0406">Ion transport</keyword>
<evidence type="ECO:0000313" key="4">
    <source>
        <dbReference type="Proteomes" id="UP000694924"/>
    </source>
</evidence>
<dbReference type="Gene3D" id="2.60.120.10">
    <property type="entry name" value="Jelly Rolls"/>
    <property type="match status" value="1"/>
</dbReference>
<reference evidence="5" key="1">
    <citation type="submission" date="2025-08" db="UniProtKB">
        <authorList>
            <consortium name="RefSeq"/>
        </authorList>
    </citation>
    <scope>IDENTIFICATION</scope>
    <source>
        <tissue evidence="5">Whole body</tissue>
    </source>
</reference>
<feature type="domain" description="Cyclic nucleotide-binding" evidence="3">
    <location>
        <begin position="445"/>
        <end position="562"/>
    </location>
</feature>
<sequence length="590" mass="69411">MRECIHLGMFKRQLGVHICELPKVSDSNLPKLPPNANIFTRWKRSYTKLILVSAKHPLTSFSLRSRAAITFEKRRHGRSLLWWIIHPYSTLRFFWDLLMIITYLYIFIMVPYIMTFHRIAKNTDTESWIIVYPAYVVCIIDIFLNFITGYVSTDGNEIFLNPVLIARIFLSSRNYIKRYFFIDLVSSIPYTWFYKQRILPPGPNSNSIFLLLEILPVLKIIRLGTLYHYLRQLNITFGCSPAKKIIIWLIIQTLLIFHWSSCLSYLFPYIVMHIIGDSMENSGTYLMHTGLYKQSDWIIYLESLHIGLSNLIGFNFVEFQSFGTLDKIAHCILLTFGKGYMICTIGKYNNPFLQCIIKNIVLILQLFESLAESELKYHEIIHGVKNYVEEKKLPKHLQNKLLNYYEYRFQGHFFKEQAISNTLSNHLNQEIMIHSSYGLLDTAKILRNLPPIVLRNLIAVLKPVIYMETDVIYKYHEEGDCMYFIANGTVALITFWGKEICHLESGDHFGAEVLLNSQKRRYESVLALEVCELLRLDRQNFKLVAPRESELFNRIEKDTMNRIKLIEKLEKLHLMSEQTKNENKEREKMI</sequence>
<dbReference type="Pfam" id="PF00027">
    <property type="entry name" value="cNMP_binding"/>
    <property type="match status" value="1"/>
</dbReference>
<dbReference type="InterPro" id="IPR018490">
    <property type="entry name" value="cNMP-bd_dom_sf"/>
</dbReference>
<feature type="transmembrane region" description="Helical" evidence="2">
    <location>
        <begin position="245"/>
        <end position="267"/>
    </location>
</feature>
<feature type="transmembrane region" description="Helical" evidence="2">
    <location>
        <begin position="129"/>
        <end position="151"/>
    </location>
</feature>
<dbReference type="SUPFAM" id="SSF51206">
    <property type="entry name" value="cAMP-binding domain-like"/>
    <property type="match status" value="1"/>
</dbReference>
<keyword evidence="2" id="KW-1133">Transmembrane helix</keyword>
<dbReference type="InterPro" id="IPR051413">
    <property type="entry name" value="K/Na_HCN_channel"/>
</dbReference>
<feature type="transmembrane region" description="Helical" evidence="2">
    <location>
        <begin position="93"/>
        <end position="114"/>
    </location>
</feature>